<sequence length="39" mass="4439">TVDKTELNTLNYVKSSTNYNDFSIFTEESKVNVVPLSIK</sequence>
<gene>
    <name evidence="1" type="ORF">M076_4909</name>
</gene>
<dbReference type="Proteomes" id="UP000022272">
    <property type="component" value="Unassembled WGS sequence"/>
</dbReference>
<comment type="caution">
    <text evidence="1">The sequence shown here is derived from an EMBL/GenBank/DDBJ whole genome shotgun (WGS) entry which is preliminary data.</text>
</comment>
<dbReference type="EMBL" id="JGDM01000157">
    <property type="protein sequence ID" value="EXZ41982.1"/>
    <property type="molecule type" value="Genomic_DNA"/>
</dbReference>
<dbReference type="AlphaFoldDB" id="A0A015ZCB5"/>
<accession>A0A015ZCB5</accession>
<reference evidence="1 2" key="1">
    <citation type="submission" date="2014-02" db="EMBL/GenBank/DDBJ databases">
        <authorList>
            <person name="Sears C."/>
            <person name="Carroll K."/>
            <person name="Sack B.R."/>
            <person name="Qadri F."/>
            <person name="Myers L.L."/>
            <person name="Chung G.-T."/>
            <person name="Escheverria P."/>
            <person name="Fraser C.M."/>
            <person name="Sadzewicz L."/>
            <person name="Shefchek K.A."/>
            <person name="Tallon L."/>
            <person name="Das S.P."/>
            <person name="Daugherty S."/>
            <person name="Mongodin E.F."/>
        </authorList>
    </citation>
    <scope>NUCLEOTIDE SEQUENCE [LARGE SCALE GENOMIC DNA]</scope>
    <source>
        <strain evidence="1 2">2-F-2 #4</strain>
    </source>
</reference>
<name>A0A015ZCB5_BACFG</name>
<evidence type="ECO:0000313" key="2">
    <source>
        <dbReference type="Proteomes" id="UP000022272"/>
    </source>
</evidence>
<protein>
    <submittedName>
        <fullName evidence="1">Uncharacterized protein</fullName>
    </submittedName>
</protein>
<organism evidence="1 2">
    <name type="scientific">Bacteroides fragilis str. 2-F-2 #4</name>
    <dbReference type="NCBI Taxonomy" id="1339280"/>
    <lineage>
        <taxon>Bacteria</taxon>
        <taxon>Pseudomonadati</taxon>
        <taxon>Bacteroidota</taxon>
        <taxon>Bacteroidia</taxon>
        <taxon>Bacteroidales</taxon>
        <taxon>Bacteroidaceae</taxon>
        <taxon>Bacteroides</taxon>
    </lineage>
</organism>
<evidence type="ECO:0000313" key="1">
    <source>
        <dbReference type="EMBL" id="EXZ41982.1"/>
    </source>
</evidence>
<proteinExistence type="predicted"/>
<feature type="non-terminal residue" evidence="1">
    <location>
        <position position="1"/>
    </location>
</feature>